<evidence type="ECO:0000313" key="3">
    <source>
        <dbReference type="Proteomes" id="UP000807342"/>
    </source>
</evidence>
<organism evidence="2 3">
    <name type="scientific">Macrolepiota fuliginosa MF-IS2</name>
    <dbReference type="NCBI Taxonomy" id="1400762"/>
    <lineage>
        <taxon>Eukaryota</taxon>
        <taxon>Fungi</taxon>
        <taxon>Dikarya</taxon>
        <taxon>Basidiomycota</taxon>
        <taxon>Agaricomycotina</taxon>
        <taxon>Agaricomycetes</taxon>
        <taxon>Agaricomycetidae</taxon>
        <taxon>Agaricales</taxon>
        <taxon>Agaricineae</taxon>
        <taxon>Agaricaceae</taxon>
        <taxon>Macrolepiota</taxon>
    </lineage>
</organism>
<protein>
    <submittedName>
        <fullName evidence="2">Uncharacterized protein</fullName>
    </submittedName>
</protein>
<feature type="region of interest" description="Disordered" evidence="1">
    <location>
        <begin position="132"/>
        <end position="156"/>
    </location>
</feature>
<comment type="caution">
    <text evidence="2">The sequence shown here is derived from an EMBL/GenBank/DDBJ whole genome shotgun (WGS) entry which is preliminary data.</text>
</comment>
<dbReference type="Proteomes" id="UP000807342">
    <property type="component" value="Unassembled WGS sequence"/>
</dbReference>
<accession>A0A9P5X2U7</accession>
<reference evidence="2" key="1">
    <citation type="submission" date="2020-11" db="EMBL/GenBank/DDBJ databases">
        <authorList>
            <consortium name="DOE Joint Genome Institute"/>
            <person name="Ahrendt S."/>
            <person name="Riley R."/>
            <person name="Andreopoulos W."/>
            <person name="Labutti K."/>
            <person name="Pangilinan J."/>
            <person name="Ruiz-Duenas F.J."/>
            <person name="Barrasa J.M."/>
            <person name="Sanchez-Garcia M."/>
            <person name="Camarero S."/>
            <person name="Miyauchi S."/>
            <person name="Serrano A."/>
            <person name="Linde D."/>
            <person name="Babiker R."/>
            <person name="Drula E."/>
            <person name="Ayuso-Fernandez I."/>
            <person name="Pacheco R."/>
            <person name="Padilla G."/>
            <person name="Ferreira P."/>
            <person name="Barriuso J."/>
            <person name="Kellner H."/>
            <person name="Castanera R."/>
            <person name="Alfaro M."/>
            <person name="Ramirez L."/>
            <person name="Pisabarro A.G."/>
            <person name="Kuo A."/>
            <person name="Tritt A."/>
            <person name="Lipzen A."/>
            <person name="He G."/>
            <person name="Yan M."/>
            <person name="Ng V."/>
            <person name="Cullen D."/>
            <person name="Martin F."/>
            <person name="Rosso M.-N."/>
            <person name="Henrissat B."/>
            <person name="Hibbett D."/>
            <person name="Martinez A.T."/>
            <person name="Grigoriev I.V."/>
        </authorList>
    </citation>
    <scope>NUCLEOTIDE SEQUENCE</scope>
    <source>
        <strain evidence="2">MF-IS2</strain>
    </source>
</reference>
<proteinExistence type="predicted"/>
<name>A0A9P5X2U7_9AGAR</name>
<evidence type="ECO:0000313" key="2">
    <source>
        <dbReference type="EMBL" id="KAF9443010.1"/>
    </source>
</evidence>
<evidence type="ECO:0000256" key="1">
    <source>
        <dbReference type="SAM" id="MobiDB-lite"/>
    </source>
</evidence>
<sequence length="156" mass="17175">MEGAEYTHSLEIEDMEIWKMKPRSGDVVDVCGAGKAIKRLSLRNDLESTIAFAVGKSSGEYSRWRNVGARMSDRKIKDDVYPLKRQRFGKWTGVNADFNAGPSGWGGNNGMVPEAGHEKEIIRASSKVINVGSQPGRDKGISDRTSLGKEPIDILH</sequence>
<dbReference type="EMBL" id="MU151532">
    <property type="protein sequence ID" value="KAF9443010.1"/>
    <property type="molecule type" value="Genomic_DNA"/>
</dbReference>
<feature type="compositionally biased region" description="Basic and acidic residues" evidence="1">
    <location>
        <begin position="136"/>
        <end position="156"/>
    </location>
</feature>
<keyword evidence="3" id="KW-1185">Reference proteome</keyword>
<dbReference type="AlphaFoldDB" id="A0A9P5X2U7"/>
<gene>
    <name evidence="2" type="ORF">P691DRAFT_844513</name>
</gene>